<dbReference type="RefSeq" id="XP_008867140.1">
    <property type="nucleotide sequence ID" value="XM_008868918.1"/>
</dbReference>
<dbReference type="AlphaFoldDB" id="A0A024UD41"/>
<accession>A0A024UD41</accession>
<dbReference type="VEuPathDB" id="FungiDB:H310_04530"/>
<gene>
    <name evidence="1" type="ORF">H310_04530</name>
</gene>
<reference evidence="1" key="1">
    <citation type="submission" date="2013-12" db="EMBL/GenBank/DDBJ databases">
        <title>The Genome Sequence of Aphanomyces invadans NJM9701.</title>
        <authorList>
            <consortium name="The Broad Institute Genomics Platform"/>
            <person name="Russ C."/>
            <person name="Tyler B."/>
            <person name="van West P."/>
            <person name="Dieguez-Uribeondo J."/>
            <person name="Young S.K."/>
            <person name="Zeng Q."/>
            <person name="Gargeya S."/>
            <person name="Fitzgerald M."/>
            <person name="Abouelleil A."/>
            <person name="Alvarado L."/>
            <person name="Chapman S.B."/>
            <person name="Gainer-Dewar J."/>
            <person name="Goldberg J."/>
            <person name="Griggs A."/>
            <person name="Gujja S."/>
            <person name="Hansen M."/>
            <person name="Howarth C."/>
            <person name="Imamovic A."/>
            <person name="Ireland A."/>
            <person name="Larimer J."/>
            <person name="McCowan C."/>
            <person name="Murphy C."/>
            <person name="Pearson M."/>
            <person name="Poon T.W."/>
            <person name="Priest M."/>
            <person name="Roberts A."/>
            <person name="Saif S."/>
            <person name="Shea T."/>
            <person name="Sykes S."/>
            <person name="Wortman J."/>
            <person name="Nusbaum C."/>
            <person name="Birren B."/>
        </authorList>
    </citation>
    <scope>NUCLEOTIDE SEQUENCE [LARGE SCALE GENOMIC DNA]</scope>
    <source>
        <strain evidence="1">NJM9701</strain>
    </source>
</reference>
<evidence type="ECO:0000313" key="1">
    <source>
        <dbReference type="EMBL" id="ETW04184.1"/>
    </source>
</evidence>
<proteinExistence type="predicted"/>
<protein>
    <submittedName>
        <fullName evidence="1">Uncharacterized protein</fullName>
    </submittedName>
</protein>
<dbReference type="EMBL" id="KI913958">
    <property type="protein sequence ID" value="ETW04184.1"/>
    <property type="molecule type" value="Genomic_DNA"/>
</dbReference>
<organism evidence="1">
    <name type="scientific">Aphanomyces invadans</name>
    <dbReference type="NCBI Taxonomy" id="157072"/>
    <lineage>
        <taxon>Eukaryota</taxon>
        <taxon>Sar</taxon>
        <taxon>Stramenopiles</taxon>
        <taxon>Oomycota</taxon>
        <taxon>Saprolegniomycetes</taxon>
        <taxon>Saprolegniales</taxon>
        <taxon>Verrucalvaceae</taxon>
        <taxon>Aphanomyces</taxon>
    </lineage>
</organism>
<dbReference type="GeneID" id="20081580"/>
<sequence length="410" mass="46476">MEKSLGDDLAGLWAEMMNDGGSDNALASHQDFSSHEEHFISALLDSGIGPSSAATHHTPLSPLPAAATFLERERQRKMMYRRRMKDEAAHLQDLCTHLEARRAQLIRRRERRLQQTPEEKQAIEKWALTVQSMRDQNAAIMQFNSTLRDSIRQQILMAMSYQRTVRHALHHMNLSLANDEQKRDKIHQLLVNQRAQLDHIRVKWLGLLEGEDKCNVTFNAAQTDIAHAEIVRCRRFHATAPGVAANRIWLQLTGDTTNNAAAAPRIAQRLDTIDPSTFYTRVYMNDDVAPFGLNVVQHRHDLPDRHLIMYRTMDDNSGATDHACFDDVIKWDVVCWLEVTQEGSDTLVKEYISYTQVGHHAILPALLGCDADSDPITAKQTKLRAWMQQVVSKLYSGCKLPPLPTSSSST</sequence>
<name>A0A024UD41_9STRA</name>
<dbReference type="OrthoDB" id="72216at2759"/>